<evidence type="ECO:0000313" key="19">
    <source>
        <dbReference type="Proteomes" id="UP000235965"/>
    </source>
</evidence>
<sequence>MLYEQMDVGVVKVAEDQDFEKLKKLIDDHTGWRLDYNKSSTKVWTKSIPTTSFKMIKVHTVFAEVSPQQVYDVLHDPDYRKVWDQHMIESHDIGCLNPNNDVGYYAMSCPAPLRNRDFVLQRSWLDTGQEQFIINHSVFHQDFPPRRGFIRATSYLTGEIECHSPQFSFLIRPSGSASSELGYVSQTDPHGTLPPWLVNKVTQIFAPKLVKKLLKASKAYPEWKEQNSPDWKPWHNPEQMTAPRITIQDCMKTPDNIFHEPEDLGVDVRSFGTNLNHLDEDSE</sequence>
<keyword evidence="11" id="KW-0446">Lipid-binding</keyword>
<dbReference type="GO" id="GO:0005829">
    <property type="term" value="C:cytosol"/>
    <property type="evidence" value="ECO:0007669"/>
    <property type="project" value="UniProtKB-ARBA"/>
</dbReference>
<keyword evidence="13" id="KW-0966">Cell projection</keyword>
<dbReference type="PROSITE" id="PS50848">
    <property type="entry name" value="START"/>
    <property type="match status" value="1"/>
</dbReference>
<dbReference type="OrthoDB" id="5403181at2759"/>
<evidence type="ECO:0000256" key="6">
    <source>
        <dbReference type="ARBA" id="ARBA00022553"/>
    </source>
</evidence>
<evidence type="ECO:0000256" key="10">
    <source>
        <dbReference type="ARBA" id="ARBA00023069"/>
    </source>
</evidence>
<evidence type="ECO:0000256" key="3">
    <source>
        <dbReference type="ARBA" id="ARBA00004496"/>
    </source>
</evidence>
<evidence type="ECO:0000256" key="11">
    <source>
        <dbReference type="ARBA" id="ARBA00023121"/>
    </source>
</evidence>
<accession>A0A2J7R8Q0</accession>
<keyword evidence="8" id="KW-0007">Acetylation</keyword>
<evidence type="ECO:0000256" key="7">
    <source>
        <dbReference type="ARBA" id="ARBA00022846"/>
    </source>
</evidence>
<evidence type="ECO:0000259" key="17">
    <source>
        <dbReference type="PROSITE" id="PS50848"/>
    </source>
</evidence>
<dbReference type="Proteomes" id="UP000235965">
    <property type="component" value="Unassembled WGS sequence"/>
</dbReference>
<dbReference type="AlphaFoldDB" id="A0A2J7R8Q0"/>
<protein>
    <recommendedName>
        <fullName evidence="14">START domain-containing protein 10</fullName>
    </recommendedName>
    <alternativeName>
        <fullName evidence="15">PCTP-like protein</fullName>
    </alternativeName>
    <alternativeName>
        <fullName evidence="16">StAR-related lipid transfer protein 10</fullName>
    </alternativeName>
</protein>
<dbReference type="InterPro" id="IPR041951">
    <property type="entry name" value="STARD10_START"/>
</dbReference>
<dbReference type="STRING" id="105785.A0A2J7R8Q0"/>
<dbReference type="PANTHER" id="PTHR19308:SF14">
    <property type="entry name" value="START DOMAIN-CONTAINING PROTEIN"/>
    <property type="match status" value="1"/>
</dbReference>
<reference evidence="18 19" key="1">
    <citation type="submission" date="2017-12" db="EMBL/GenBank/DDBJ databases">
        <title>Hemimetabolous genomes reveal molecular basis of termite eusociality.</title>
        <authorList>
            <person name="Harrison M.C."/>
            <person name="Jongepier E."/>
            <person name="Robertson H.M."/>
            <person name="Arning N."/>
            <person name="Bitard-Feildel T."/>
            <person name="Chao H."/>
            <person name="Childers C.P."/>
            <person name="Dinh H."/>
            <person name="Doddapaneni H."/>
            <person name="Dugan S."/>
            <person name="Gowin J."/>
            <person name="Greiner C."/>
            <person name="Han Y."/>
            <person name="Hu H."/>
            <person name="Hughes D.S.T."/>
            <person name="Huylmans A.-K."/>
            <person name="Kemena C."/>
            <person name="Kremer L.P.M."/>
            <person name="Lee S.L."/>
            <person name="Lopez-Ezquerra A."/>
            <person name="Mallet L."/>
            <person name="Monroy-Kuhn J.M."/>
            <person name="Moser A."/>
            <person name="Murali S.C."/>
            <person name="Muzny D.M."/>
            <person name="Otani S."/>
            <person name="Piulachs M.-D."/>
            <person name="Poelchau M."/>
            <person name="Qu J."/>
            <person name="Schaub F."/>
            <person name="Wada-Katsumata A."/>
            <person name="Worley K.C."/>
            <person name="Xie Q."/>
            <person name="Ylla G."/>
            <person name="Poulsen M."/>
            <person name="Gibbs R.A."/>
            <person name="Schal C."/>
            <person name="Richards S."/>
            <person name="Belles X."/>
            <person name="Korb J."/>
            <person name="Bornberg-Bauer E."/>
        </authorList>
    </citation>
    <scope>NUCLEOTIDE SEQUENCE [LARGE SCALE GENOMIC DNA]</scope>
    <source>
        <tissue evidence="18">Whole body</tissue>
    </source>
</reference>
<evidence type="ECO:0000256" key="12">
    <source>
        <dbReference type="ARBA" id="ARBA00023136"/>
    </source>
</evidence>
<keyword evidence="5" id="KW-0963">Cytoplasm</keyword>
<proteinExistence type="predicted"/>
<evidence type="ECO:0000256" key="14">
    <source>
        <dbReference type="ARBA" id="ARBA00070345"/>
    </source>
</evidence>
<gene>
    <name evidence="18" type="ORF">B7P43_G00497</name>
</gene>
<evidence type="ECO:0000256" key="8">
    <source>
        <dbReference type="ARBA" id="ARBA00022990"/>
    </source>
</evidence>
<keyword evidence="9" id="KW-0445">Lipid transport</keyword>
<evidence type="ECO:0000256" key="9">
    <source>
        <dbReference type="ARBA" id="ARBA00023055"/>
    </source>
</evidence>
<evidence type="ECO:0000256" key="2">
    <source>
        <dbReference type="ARBA" id="ARBA00004370"/>
    </source>
</evidence>
<evidence type="ECO:0000256" key="1">
    <source>
        <dbReference type="ARBA" id="ARBA00004230"/>
    </source>
</evidence>
<dbReference type="GO" id="GO:0008289">
    <property type="term" value="F:lipid binding"/>
    <property type="evidence" value="ECO:0007669"/>
    <property type="project" value="UniProtKB-KW"/>
</dbReference>
<keyword evidence="4" id="KW-0813">Transport</keyword>
<dbReference type="InParanoid" id="A0A2J7R8Q0"/>
<evidence type="ECO:0000256" key="13">
    <source>
        <dbReference type="ARBA" id="ARBA00023273"/>
    </source>
</evidence>
<feature type="domain" description="START" evidence="17">
    <location>
        <begin position="28"/>
        <end position="222"/>
    </location>
</feature>
<comment type="subcellular location">
    <subcellularLocation>
        <location evidence="1">Cell projection</location>
        <location evidence="1">Cilium</location>
        <location evidence="1">Flagellum</location>
    </subcellularLocation>
    <subcellularLocation>
        <location evidence="3">Cytoplasm</location>
    </subcellularLocation>
    <subcellularLocation>
        <location evidence="2">Membrane</location>
    </subcellularLocation>
</comment>
<keyword evidence="6" id="KW-0597">Phosphoprotein</keyword>
<dbReference type="Gene3D" id="3.30.530.20">
    <property type="match status" value="1"/>
</dbReference>
<name>A0A2J7R8Q0_9NEOP</name>
<evidence type="ECO:0000313" key="18">
    <source>
        <dbReference type="EMBL" id="PNF37218.1"/>
    </source>
</evidence>
<dbReference type="InterPro" id="IPR051213">
    <property type="entry name" value="START_lipid_transfer"/>
</dbReference>
<dbReference type="EMBL" id="NEVH01006721">
    <property type="protein sequence ID" value="PNF37218.1"/>
    <property type="molecule type" value="Genomic_DNA"/>
</dbReference>
<dbReference type="GO" id="GO:0016020">
    <property type="term" value="C:membrane"/>
    <property type="evidence" value="ECO:0007669"/>
    <property type="project" value="UniProtKB-SubCell"/>
</dbReference>
<keyword evidence="7" id="KW-0282">Flagellum</keyword>
<dbReference type="GO" id="GO:0006869">
    <property type="term" value="P:lipid transport"/>
    <property type="evidence" value="ECO:0007669"/>
    <property type="project" value="UniProtKB-KW"/>
</dbReference>
<evidence type="ECO:0000256" key="15">
    <source>
        <dbReference type="ARBA" id="ARBA00076937"/>
    </source>
</evidence>
<evidence type="ECO:0000256" key="16">
    <source>
        <dbReference type="ARBA" id="ARBA00080073"/>
    </source>
</evidence>
<organism evidence="18 19">
    <name type="scientific">Cryptotermes secundus</name>
    <dbReference type="NCBI Taxonomy" id="105785"/>
    <lineage>
        <taxon>Eukaryota</taxon>
        <taxon>Metazoa</taxon>
        <taxon>Ecdysozoa</taxon>
        <taxon>Arthropoda</taxon>
        <taxon>Hexapoda</taxon>
        <taxon>Insecta</taxon>
        <taxon>Pterygota</taxon>
        <taxon>Neoptera</taxon>
        <taxon>Polyneoptera</taxon>
        <taxon>Dictyoptera</taxon>
        <taxon>Blattodea</taxon>
        <taxon>Blattoidea</taxon>
        <taxon>Termitoidae</taxon>
        <taxon>Kalotermitidae</taxon>
        <taxon>Cryptotermitinae</taxon>
        <taxon>Cryptotermes</taxon>
    </lineage>
</organism>
<dbReference type="GO" id="GO:0031514">
    <property type="term" value="C:motile cilium"/>
    <property type="evidence" value="ECO:0007669"/>
    <property type="project" value="UniProtKB-SubCell"/>
</dbReference>
<dbReference type="FunFam" id="3.30.530.20:FF:000008">
    <property type="entry name" value="START domain containing 10"/>
    <property type="match status" value="1"/>
</dbReference>
<evidence type="ECO:0000256" key="5">
    <source>
        <dbReference type="ARBA" id="ARBA00022490"/>
    </source>
</evidence>
<evidence type="ECO:0000256" key="4">
    <source>
        <dbReference type="ARBA" id="ARBA00022448"/>
    </source>
</evidence>
<dbReference type="CDD" id="cd08871">
    <property type="entry name" value="START_STARD10-like"/>
    <property type="match status" value="1"/>
</dbReference>
<dbReference type="SMART" id="SM00234">
    <property type="entry name" value="START"/>
    <property type="match status" value="1"/>
</dbReference>
<keyword evidence="10" id="KW-0969">Cilium</keyword>
<dbReference type="SUPFAM" id="SSF55961">
    <property type="entry name" value="Bet v1-like"/>
    <property type="match status" value="1"/>
</dbReference>
<keyword evidence="12" id="KW-0472">Membrane</keyword>
<dbReference type="InterPro" id="IPR023393">
    <property type="entry name" value="START-like_dom_sf"/>
</dbReference>
<dbReference type="PANTHER" id="PTHR19308">
    <property type="entry name" value="PHOSPHATIDYLCHOLINE TRANSFER PROTEIN"/>
    <property type="match status" value="1"/>
</dbReference>
<dbReference type="Pfam" id="PF01852">
    <property type="entry name" value="START"/>
    <property type="match status" value="1"/>
</dbReference>
<comment type="caution">
    <text evidence="18">The sequence shown here is derived from an EMBL/GenBank/DDBJ whole genome shotgun (WGS) entry which is preliminary data.</text>
</comment>
<keyword evidence="19" id="KW-1185">Reference proteome</keyword>
<dbReference type="InterPro" id="IPR002913">
    <property type="entry name" value="START_lipid-bd_dom"/>
</dbReference>